<reference evidence="1" key="2">
    <citation type="book" date="2010" name="PROCEEDINGS OF 13TH INTERNATIONAL CONFERENCE ON HARMFUL ALGAE" publisher="International Society For The Study of Harmful Algae" city="Hong Kong, China">
        <title>Dinoflagellate meta-transcriptomics enabled by spliced leader.</title>
        <editorList>
            <person name="Unknown A."/>
        </editorList>
        <authorList>
            <person name="Lin S."/>
            <person name="Zhang H."/>
        </authorList>
    </citation>
    <scope>NUCLEOTIDE SEQUENCE</scope>
    <source>
        <strain evidence="1">CCMP1975</strain>
    </source>
</reference>
<protein>
    <submittedName>
        <fullName evidence="1">Uncharacterized protein</fullName>
    </submittedName>
</protein>
<accession>E8Z719</accession>
<name>E8Z719_KARVE</name>
<evidence type="ECO:0000313" key="1">
    <source>
        <dbReference type="EMBL" id="ACU45249.1"/>
    </source>
</evidence>
<dbReference type="AlphaFoldDB" id="E8Z719"/>
<sequence length="99" mass="11457">IYRYTRRLLLKLEVVSIDRSSTLLRPREHAKSWLILNFHPVFEISGLGRELAELIKCDTTKIDLSNANVNFGLGIGWKNKLPNLATLFRRSLIKLRPQV</sequence>
<reference evidence="1" key="1">
    <citation type="submission" date="2008-12" db="EMBL/GenBank/DDBJ databases">
        <authorList>
            <person name="Zhang H."/>
            <person name="Lin S."/>
        </authorList>
    </citation>
    <scope>NUCLEOTIDE SEQUENCE</scope>
    <source>
        <strain evidence="1">CCMP1975</strain>
    </source>
</reference>
<dbReference type="EMBL" id="FJ600239">
    <property type="protein sequence ID" value="ACU45249.1"/>
    <property type="molecule type" value="mRNA"/>
</dbReference>
<feature type="non-terminal residue" evidence="1">
    <location>
        <position position="1"/>
    </location>
</feature>
<proteinExistence type="evidence at transcript level"/>
<organism evidence="1">
    <name type="scientific">Karlodinium veneficum</name>
    <name type="common">Dinoflagellate</name>
    <name type="synonym">Karlodinium micrum</name>
    <dbReference type="NCBI Taxonomy" id="407301"/>
    <lineage>
        <taxon>Eukaryota</taxon>
        <taxon>Sar</taxon>
        <taxon>Alveolata</taxon>
        <taxon>Dinophyceae</taxon>
        <taxon>Gymnodiniales</taxon>
        <taxon>Kareniaceae</taxon>
        <taxon>Karlodinium</taxon>
    </lineage>
</organism>